<dbReference type="FunFam" id="3.40.720.10:FF:000062">
    <property type="entry name" value="Probable sulfatase"/>
    <property type="match status" value="1"/>
</dbReference>
<name>A0A4S4NK39_9RHOB</name>
<evidence type="ECO:0000256" key="3">
    <source>
        <dbReference type="SAM" id="MobiDB-lite"/>
    </source>
</evidence>
<sequence>MAKPKNILFIMFDQLRWDYLSCYGHPHLHTPHIDRLAARGVRFTRATIQSPICGSSRMSTYTGRYVHSHGASWNGIPLKVGEVTLGDHLRRAGMECYLVGKTHMRADEEGMARLGLAPDSLIGARVSECGFDVFERDDGMLPEGPDGYYDPDGAKHYNEWLRAKGYESDNPWHDFANSGLDDDGNVLSGWFLKHAPEAANIAEEDSETPYLTGRGIDFMSSHDGPWCCHLSYIKPHWPYIVPEPYASMYGPEHVLPVVRSDNEKANAHPVFRYFMDTIIGESFSKQEVREAVIPAYMGLIKQADDQMGRLFQWLEETGRMEDTMIVLTSDHGDYLGDHWMGEKTFFHDAAIKVPLIIYDPSPEADATRGTVCDALVESIDLAPTFVEVAGGEPPQHILEGESLMPILHGKAQDTKRDYVICEYDYAATPIAHLHGIGVRDAVCFMVANTRWKLIHFEGGHRPMLFDLEADPQELVDLGDSAAHEDVIAEMYDKLFAWTRRSAQRTTRSEAQLIEMRTKSRKRGVVLGVYDENDVPLELTVKYRGRKAPNRKTAPGKKDAPAS</sequence>
<dbReference type="EMBL" id="SRKY01000001">
    <property type="protein sequence ID" value="THH38641.1"/>
    <property type="molecule type" value="Genomic_DNA"/>
</dbReference>
<dbReference type="RefSeq" id="WP_136461532.1">
    <property type="nucleotide sequence ID" value="NZ_SRKY01000001.1"/>
</dbReference>
<evidence type="ECO:0000259" key="4">
    <source>
        <dbReference type="Pfam" id="PF00884"/>
    </source>
</evidence>
<dbReference type="GO" id="GO:0008484">
    <property type="term" value="F:sulfuric ester hydrolase activity"/>
    <property type="evidence" value="ECO:0007669"/>
    <property type="project" value="TreeGrafter"/>
</dbReference>
<dbReference type="AlphaFoldDB" id="A0A4S4NK39"/>
<organism evidence="5 6">
    <name type="scientific">Aliishimia ponticola</name>
    <dbReference type="NCBI Taxonomy" id="2499833"/>
    <lineage>
        <taxon>Bacteria</taxon>
        <taxon>Pseudomonadati</taxon>
        <taxon>Pseudomonadota</taxon>
        <taxon>Alphaproteobacteria</taxon>
        <taxon>Rhodobacterales</taxon>
        <taxon>Paracoccaceae</taxon>
        <taxon>Aliishimia</taxon>
    </lineage>
</organism>
<dbReference type="Gene3D" id="3.40.720.10">
    <property type="entry name" value="Alkaline Phosphatase, subunit A"/>
    <property type="match status" value="1"/>
</dbReference>
<proteinExistence type="predicted"/>
<evidence type="ECO:0000313" key="6">
    <source>
        <dbReference type="Proteomes" id="UP000306602"/>
    </source>
</evidence>
<dbReference type="GO" id="GO:0005737">
    <property type="term" value="C:cytoplasm"/>
    <property type="evidence" value="ECO:0007669"/>
    <property type="project" value="TreeGrafter"/>
</dbReference>
<dbReference type="PANTHER" id="PTHR45953:SF1">
    <property type="entry name" value="IDURONATE 2-SULFATASE"/>
    <property type="match status" value="1"/>
</dbReference>
<accession>A0A4S4NK39</accession>
<dbReference type="OrthoDB" id="9795675at2"/>
<dbReference type="Proteomes" id="UP000306602">
    <property type="component" value="Unassembled WGS sequence"/>
</dbReference>
<protein>
    <submittedName>
        <fullName evidence="5">DUF4976 domain-containing protein</fullName>
    </submittedName>
</protein>
<keyword evidence="1" id="KW-0479">Metal-binding</keyword>
<dbReference type="SUPFAM" id="SSF53649">
    <property type="entry name" value="Alkaline phosphatase-like"/>
    <property type="match status" value="1"/>
</dbReference>
<keyword evidence="2" id="KW-0378">Hydrolase</keyword>
<feature type="domain" description="Sulfatase N-terminal" evidence="4">
    <location>
        <begin position="5"/>
        <end position="390"/>
    </location>
</feature>
<dbReference type="PANTHER" id="PTHR45953">
    <property type="entry name" value="IDURONATE 2-SULFATASE"/>
    <property type="match status" value="1"/>
</dbReference>
<evidence type="ECO:0000256" key="1">
    <source>
        <dbReference type="ARBA" id="ARBA00022723"/>
    </source>
</evidence>
<feature type="region of interest" description="Disordered" evidence="3">
    <location>
        <begin position="542"/>
        <end position="562"/>
    </location>
</feature>
<evidence type="ECO:0000256" key="2">
    <source>
        <dbReference type="ARBA" id="ARBA00022801"/>
    </source>
</evidence>
<comment type="caution">
    <text evidence="5">The sequence shown here is derived from an EMBL/GenBank/DDBJ whole genome shotgun (WGS) entry which is preliminary data.</text>
</comment>
<dbReference type="Pfam" id="PF00884">
    <property type="entry name" value="Sulfatase"/>
    <property type="match status" value="1"/>
</dbReference>
<dbReference type="GO" id="GO:0046872">
    <property type="term" value="F:metal ion binding"/>
    <property type="evidence" value="ECO:0007669"/>
    <property type="project" value="UniProtKB-KW"/>
</dbReference>
<dbReference type="InterPro" id="IPR000917">
    <property type="entry name" value="Sulfatase_N"/>
</dbReference>
<reference evidence="5 6" key="1">
    <citation type="submission" date="2019-04" db="EMBL/GenBank/DDBJ databases">
        <title>Shimia ponticola sp. nov., isolated from seawater.</title>
        <authorList>
            <person name="Kim Y.-O."/>
            <person name="Yoon J.-H."/>
        </authorList>
    </citation>
    <scope>NUCLEOTIDE SEQUENCE [LARGE SCALE GENOMIC DNA]</scope>
    <source>
        <strain evidence="5 6">MYP11</strain>
    </source>
</reference>
<gene>
    <name evidence="5" type="ORF">E4Z66_03470</name>
</gene>
<evidence type="ECO:0000313" key="5">
    <source>
        <dbReference type="EMBL" id="THH38641.1"/>
    </source>
</evidence>
<keyword evidence="6" id="KW-1185">Reference proteome</keyword>
<dbReference type="InterPro" id="IPR017850">
    <property type="entry name" value="Alkaline_phosphatase_core_sf"/>
</dbReference>